<dbReference type="InterPro" id="IPR017946">
    <property type="entry name" value="PLC-like_Pdiesterase_TIM-brl"/>
</dbReference>
<comment type="similarity">
    <text evidence="1">Belongs to the glycerophosphoryl diester phosphodiesterase family.</text>
</comment>
<evidence type="ECO:0000256" key="2">
    <source>
        <dbReference type="ARBA" id="ARBA00012247"/>
    </source>
</evidence>
<evidence type="ECO:0000259" key="7">
    <source>
        <dbReference type="PROSITE" id="PS51704"/>
    </source>
</evidence>
<dbReference type="RefSeq" id="WP_263712377.1">
    <property type="nucleotide sequence ID" value="NZ_JAOWKX010000005.1"/>
</dbReference>
<protein>
    <recommendedName>
        <fullName evidence="2">glycerophosphodiester phosphodiesterase</fullName>
        <ecNumber evidence="2">3.1.4.46</ecNumber>
    </recommendedName>
</protein>
<evidence type="ECO:0000256" key="4">
    <source>
        <dbReference type="ARBA" id="ARBA00022798"/>
    </source>
</evidence>
<dbReference type="Gene3D" id="3.20.20.190">
    <property type="entry name" value="Phosphatidylinositol (PI) phosphodiesterase"/>
    <property type="match status" value="1"/>
</dbReference>
<evidence type="ECO:0000256" key="5">
    <source>
        <dbReference type="ARBA" id="ARBA00022801"/>
    </source>
</evidence>
<dbReference type="PANTHER" id="PTHR43620">
    <property type="entry name" value="GLYCEROPHOSPHORYL DIESTER PHOSPHODIESTERASE"/>
    <property type="match status" value="1"/>
</dbReference>
<dbReference type="SUPFAM" id="SSF51695">
    <property type="entry name" value="PLC-like phosphodiesterases"/>
    <property type="match status" value="1"/>
</dbReference>
<keyword evidence="5" id="KW-0378">Hydrolase</keyword>
<accession>A0ABT3A8S5</accession>
<dbReference type="PANTHER" id="PTHR43620:SF7">
    <property type="entry name" value="GLYCEROPHOSPHODIESTER PHOSPHODIESTERASE GDPD5-RELATED"/>
    <property type="match status" value="1"/>
</dbReference>
<dbReference type="CDD" id="cd08560">
    <property type="entry name" value="GDPD_EcGlpQ_like_1"/>
    <property type="match status" value="1"/>
</dbReference>
<evidence type="ECO:0000256" key="6">
    <source>
        <dbReference type="ARBA" id="ARBA00047512"/>
    </source>
</evidence>
<evidence type="ECO:0000256" key="1">
    <source>
        <dbReference type="ARBA" id="ARBA00007277"/>
    </source>
</evidence>
<gene>
    <name evidence="8" type="ORF">OE749_10320</name>
</gene>
<dbReference type="Proteomes" id="UP001652504">
    <property type="component" value="Unassembled WGS sequence"/>
</dbReference>
<evidence type="ECO:0000256" key="3">
    <source>
        <dbReference type="ARBA" id="ARBA00022729"/>
    </source>
</evidence>
<reference evidence="8 9" key="1">
    <citation type="submission" date="2022-10" db="EMBL/GenBank/DDBJ databases">
        <title>Aestuariibacter sp. AA17 isolated from Montipora capitata coral fragment.</title>
        <authorList>
            <person name="Emsley S.A."/>
            <person name="Pfannmuller K.M."/>
            <person name="Loughran R.M."/>
            <person name="Shlafstein M."/>
            <person name="Papke E."/>
            <person name="Saw J.H."/>
            <person name="Ushijima B."/>
            <person name="Videau P."/>
        </authorList>
    </citation>
    <scope>NUCLEOTIDE SEQUENCE [LARGE SCALE GENOMIC DNA]</scope>
    <source>
        <strain evidence="8 9">AA17</strain>
    </source>
</reference>
<keyword evidence="3" id="KW-0732">Signal</keyword>
<dbReference type="PROSITE" id="PS51704">
    <property type="entry name" value="GP_PDE"/>
    <property type="match status" value="1"/>
</dbReference>
<sequence>MNTLSKIASVSIAALILSACDDDDVQVVEVEKEVPVVTTQTIVETVETAVIVKVPEGEGKDIQIGNRPYFLIDDMEDGELKEAMQACSEGPFYKTDFSIGHRGAPMQYPEHTRESYEAAARMGAGIVECDVTFTKDKELVCRHSQCDLHTTTNILETELAAKCSIPFTPADPVSGAPAQAKCCTSDITLAEFKSLKGKMDAANPQATTVAEYLNGTANWRTDLFSTRGTLLTHAESIKLFTSLDVKMTPELKSPSVEMPFDGFTQAQYAQKMIDEYRAAGIEPNHVWAQSFNLDDVKYWIANEPEFGRQAVYLDGRYDEATFNPNDASTWSPTMEELVADGVNIIAPPLWVLVTEGANDTIVPSAYATAAKNAGLDVITWTLERSGNLTSGGGWYYQSIGNITDNDGDALKLMHVLANDVGVLGIFSDWPATTTYYASCMKMQPSI</sequence>
<dbReference type="EC" id="3.1.4.46" evidence="2"/>
<evidence type="ECO:0000313" key="9">
    <source>
        <dbReference type="Proteomes" id="UP001652504"/>
    </source>
</evidence>
<feature type="domain" description="GP-PDE" evidence="7">
    <location>
        <begin position="96"/>
        <end position="413"/>
    </location>
</feature>
<comment type="catalytic activity">
    <reaction evidence="6">
        <text>a sn-glycero-3-phosphodiester + H2O = an alcohol + sn-glycerol 3-phosphate + H(+)</text>
        <dbReference type="Rhea" id="RHEA:12969"/>
        <dbReference type="ChEBI" id="CHEBI:15377"/>
        <dbReference type="ChEBI" id="CHEBI:15378"/>
        <dbReference type="ChEBI" id="CHEBI:30879"/>
        <dbReference type="ChEBI" id="CHEBI:57597"/>
        <dbReference type="ChEBI" id="CHEBI:83408"/>
        <dbReference type="EC" id="3.1.4.46"/>
    </reaction>
</comment>
<dbReference type="PROSITE" id="PS51257">
    <property type="entry name" value="PROKAR_LIPOPROTEIN"/>
    <property type="match status" value="1"/>
</dbReference>
<comment type="caution">
    <text evidence="8">The sequence shown here is derived from an EMBL/GenBank/DDBJ whole genome shotgun (WGS) entry which is preliminary data.</text>
</comment>
<dbReference type="Pfam" id="PF03009">
    <property type="entry name" value="GDPD"/>
    <property type="match status" value="1"/>
</dbReference>
<proteinExistence type="inferred from homology"/>
<dbReference type="InterPro" id="IPR030395">
    <property type="entry name" value="GP_PDE_dom"/>
</dbReference>
<keyword evidence="9" id="KW-1185">Reference proteome</keyword>
<keyword evidence="4" id="KW-0319">Glycerol metabolism</keyword>
<name>A0ABT3A8S5_9ALTE</name>
<dbReference type="EMBL" id="JAOWKX010000005">
    <property type="protein sequence ID" value="MCV2885085.1"/>
    <property type="molecule type" value="Genomic_DNA"/>
</dbReference>
<organism evidence="8 9">
    <name type="scientific">Fluctibacter corallii</name>
    <dbReference type="NCBI Taxonomy" id="2984329"/>
    <lineage>
        <taxon>Bacteria</taxon>
        <taxon>Pseudomonadati</taxon>
        <taxon>Pseudomonadota</taxon>
        <taxon>Gammaproteobacteria</taxon>
        <taxon>Alteromonadales</taxon>
        <taxon>Alteromonadaceae</taxon>
        <taxon>Fluctibacter</taxon>
    </lineage>
</organism>
<evidence type="ECO:0000313" key="8">
    <source>
        <dbReference type="EMBL" id="MCV2885085.1"/>
    </source>
</evidence>